<evidence type="ECO:0000313" key="2">
    <source>
        <dbReference type="Proteomes" id="UP000316706"/>
    </source>
</evidence>
<gene>
    <name evidence="1" type="ORF">FHX41_2195</name>
</gene>
<dbReference type="EMBL" id="VFPO01000001">
    <property type="protein sequence ID" value="TQM68548.1"/>
    <property type="molecule type" value="Genomic_DNA"/>
</dbReference>
<proteinExistence type="predicted"/>
<evidence type="ECO:0000313" key="1">
    <source>
        <dbReference type="EMBL" id="TQM68548.1"/>
    </source>
</evidence>
<protein>
    <submittedName>
        <fullName evidence="1">Uncharacterized protein</fullName>
    </submittedName>
</protein>
<comment type="caution">
    <text evidence="1">The sequence shown here is derived from an EMBL/GenBank/DDBJ whole genome shotgun (WGS) entry which is preliminary data.</text>
</comment>
<keyword evidence="2" id="KW-1185">Reference proteome</keyword>
<reference evidence="1 2" key="1">
    <citation type="submission" date="2019-06" db="EMBL/GenBank/DDBJ databases">
        <title>Sequencing the genomes of 1000 actinobacteria strains.</title>
        <authorList>
            <person name="Klenk H.-P."/>
        </authorList>
    </citation>
    <scope>NUCLEOTIDE SEQUENCE [LARGE SCALE GENOMIC DNA]</scope>
    <source>
        <strain evidence="1 2">DSM 45043</strain>
    </source>
</reference>
<sequence length="83" mass="8667">MAVTWSAAGWQLLPAASAALALTARLAAHGDEEAAGAERSMRKWWLPLATLAPELAGIDLVVAELLLSASALEWPAAPPDEHV</sequence>
<name>A0A543ID90_9ACTN</name>
<accession>A0A543ID90</accession>
<dbReference type="AlphaFoldDB" id="A0A543ID90"/>
<dbReference type="Proteomes" id="UP000316706">
    <property type="component" value="Unassembled WGS sequence"/>
</dbReference>
<organism evidence="1 2">
    <name type="scientific">Actinomadura hallensis</name>
    <dbReference type="NCBI Taxonomy" id="337895"/>
    <lineage>
        <taxon>Bacteria</taxon>
        <taxon>Bacillati</taxon>
        <taxon>Actinomycetota</taxon>
        <taxon>Actinomycetes</taxon>
        <taxon>Streptosporangiales</taxon>
        <taxon>Thermomonosporaceae</taxon>
        <taxon>Actinomadura</taxon>
    </lineage>
</organism>